<dbReference type="AlphaFoldDB" id="U6Q1N3"/>
<dbReference type="STRING" id="641147.HMPREF9021_02500"/>
<dbReference type="eggNOG" id="COG2062">
    <property type="taxonomic scope" value="Bacteria"/>
</dbReference>
<dbReference type="HOGENOM" id="CLU_084603_3_0_4"/>
<protein>
    <submittedName>
        <fullName evidence="1">Phosphohistidine phosphatase SixA</fullName>
    </submittedName>
</protein>
<dbReference type="KEGG" id="smur:BWP33_01195"/>
<dbReference type="SMART" id="SM00855">
    <property type="entry name" value="PGAM"/>
    <property type="match status" value="1"/>
</dbReference>
<comment type="caution">
    <text evidence="1">The sequence shown here is derived from an EMBL/GenBank/DDBJ whole genome shotgun (WGS) entry which is preliminary data.</text>
</comment>
<dbReference type="SUPFAM" id="SSF53254">
    <property type="entry name" value="Phosphoglycerate mutase-like"/>
    <property type="match status" value="1"/>
</dbReference>
<sequence>MQFILWRHAEAEIGTGNDLVRALTAKGHQQAKRTAHRINKMLPKSAKICVSEATRSQQTAAYLQRETVLLPELNPDVLAVDLLPILQACQNDECVVWVGHQFWIGQLAAYLLTGQWTDIWFKKSAFWQFDLQFNQFNHQAKLQKVFSK</sequence>
<keyword evidence="2" id="KW-1185">Reference proteome</keyword>
<dbReference type="CDD" id="cd07067">
    <property type="entry name" value="HP_PGM_like"/>
    <property type="match status" value="1"/>
</dbReference>
<dbReference type="RefSeq" id="WP_002641193.1">
    <property type="nucleotide sequence ID" value="NZ_CP019448.1"/>
</dbReference>
<organism evidence="1 2">
    <name type="scientific">Simonsiella muelleri ATCC 29453</name>
    <dbReference type="NCBI Taxonomy" id="641147"/>
    <lineage>
        <taxon>Bacteria</taxon>
        <taxon>Pseudomonadati</taxon>
        <taxon>Pseudomonadota</taxon>
        <taxon>Betaproteobacteria</taxon>
        <taxon>Neisseriales</taxon>
        <taxon>Neisseriaceae</taxon>
        <taxon>Simonsiella</taxon>
    </lineage>
</organism>
<proteinExistence type="predicted"/>
<accession>U6Q1N3</accession>
<name>U6Q1N3_9NEIS</name>
<dbReference type="InterPro" id="IPR029033">
    <property type="entry name" value="His_PPase_superfam"/>
</dbReference>
<dbReference type="InterPro" id="IPR013078">
    <property type="entry name" value="His_Pase_superF_clade-1"/>
</dbReference>
<evidence type="ECO:0000313" key="1">
    <source>
        <dbReference type="EMBL" id="EJZ50268.1"/>
    </source>
</evidence>
<gene>
    <name evidence="1" type="ORF">HMPREF9021_02500</name>
</gene>
<dbReference type="EMBL" id="ADCY02000006">
    <property type="protein sequence ID" value="EJZ50268.1"/>
    <property type="molecule type" value="Genomic_DNA"/>
</dbReference>
<dbReference type="Pfam" id="PF00300">
    <property type="entry name" value="His_Phos_1"/>
    <property type="match status" value="1"/>
</dbReference>
<reference evidence="1 2" key="2">
    <citation type="submission" date="2011-10" db="EMBL/GenBank/DDBJ databases">
        <title>The Genome Sequence of Simonsiella muelleri ATCC 29453.</title>
        <authorList>
            <consortium name="The Broad Institute Genome Sequencing Platform"/>
            <consortium name="The Broad Institute Genome Sequencing Center for Infectious Disease"/>
            <person name="Earl A."/>
            <person name="Ward D."/>
            <person name="Feldgarden M."/>
            <person name="Gevers D."/>
            <person name="Izard J."/>
            <person name="Baranova O.V."/>
            <person name="Blanton J.M."/>
            <person name="Tanner A.C."/>
            <person name="Dewhirst F."/>
            <person name="Young S.K."/>
            <person name="Zeng Q."/>
            <person name="Gargeya S."/>
            <person name="Fitzgerald M."/>
            <person name="Haas B."/>
            <person name="Abouelleil A."/>
            <person name="Alvarado L."/>
            <person name="Arachchi H.M."/>
            <person name="Berlin A."/>
            <person name="Brown A."/>
            <person name="Chapman S.B."/>
            <person name="Chen Z."/>
            <person name="Dunbar C."/>
            <person name="Freedman E."/>
            <person name="Gearin G."/>
            <person name="Goldberg J."/>
            <person name="Griggs A."/>
            <person name="Gujja S."/>
            <person name="Heiman D."/>
            <person name="Howarth C."/>
            <person name="Larson L."/>
            <person name="Lui A."/>
            <person name="MacDonald P.J.P."/>
            <person name="Montmayeur A."/>
            <person name="Murphy C."/>
            <person name="Neiman D."/>
            <person name="Pearson M."/>
            <person name="Priest M."/>
            <person name="Roberts A."/>
            <person name="Saif S."/>
            <person name="Shea T."/>
            <person name="Shenoy N."/>
            <person name="Sisk P."/>
            <person name="Stolte C."/>
            <person name="Sykes S."/>
            <person name="Wortman J."/>
            <person name="Nusbaum C."/>
            <person name="Birren B."/>
        </authorList>
    </citation>
    <scope>NUCLEOTIDE SEQUENCE [LARGE SCALE GENOMIC DNA]</scope>
    <source>
        <strain evidence="1 2">ATCC 29453</strain>
    </source>
</reference>
<reference evidence="1 2" key="1">
    <citation type="submission" date="2010-03" db="EMBL/GenBank/DDBJ databases">
        <authorList>
            <consortium name="The Broad Institute Genome Sequencing Platform"/>
            <person name="Ward D."/>
            <person name="Earl A."/>
            <person name="Feldgarden M."/>
            <person name="Gevers D."/>
            <person name="Young S."/>
            <person name="Zeng Q."/>
            <person name="Koehrsen M."/>
            <person name="Alvarado L."/>
            <person name="Berlin A.M."/>
            <person name="Borenstein D."/>
            <person name="Chapman S.B."/>
            <person name="Chen Z."/>
            <person name="Engels R."/>
            <person name="Freedman E."/>
            <person name="Gellesch M."/>
            <person name="Goldberg J."/>
            <person name="Griggs A."/>
            <person name="Gujja S."/>
            <person name="Heilman E.R."/>
            <person name="Heiman D.I."/>
            <person name="Hepburn T.A."/>
            <person name="Howarth C."/>
            <person name="Jen D."/>
            <person name="Larson L."/>
            <person name="Mehta T."/>
            <person name="Park D."/>
            <person name="Pearson M."/>
            <person name="Richards J."/>
            <person name="Roberts A."/>
            <person name="Saif S."/>
            <person name="Shea T.D."/>
            <person name="Shenoy N."/>
            <person name="Sisk P."/>
            <person name="Stolte C."/>
            <person name="Sykes S.N."/>
            <person name="Walk T."/>
            <person name="White J."/>
            <person name="Yandava C."/>
            <person name="Izard J."/>
            <person name="Baranova O.V."/>
            <person name="Blanton J.M."/>
            <person name="Tanner A.C."/>
            <person name="Dewhirst F."/>
            <person name="Haas B."/>
            <person name="Nusbaum C."/>
            <person name="Birren B."/>
        </authorList>
    </citation>
    <scope>NUCLEOTIDE SEQUENCE [LARGE SCALE GENOMIC DNA]</scope>
    <source>
        <strain evidence="1 2">ATCC 29453</strain>
    </source>
</reference>
<dbReference type="Gene3D" id="3.40.50.1240">
    <property type="entry name" value="Phosphoglycerate mutase-like"/>
    <property type="match status" value="1"/>
</dbReference>
<dbReference type="Proteomes" id="UP000017813">
    <property type="component" value="Unassembled WGS sequence"/>
</dbReference>
<evidence type="ECO:0000313" key="2">
    <source>
        <dbReference type="Proteomes" id="UP000017813"/>
    </source>
</evidence>